<sequence>MVASAAIPDVCEDGFRVSPIEYVSRQRVDNTDRRLTDNAPANKQRRILVLRKGPANNRRAHQLKTSPLTLPFFIAQQ</sequence>
<accession>A0AB34FQ93</accession>
<organism evidence="1 2">
    <name type="scientific">Purpureocillium lavendulum</name>
    <dbReference type="NCBI Taxonomy" id="1247861"/>
    <lineage>
        <taxon>Eukaryota</taxon>
        <taxon>Fungi</taxon>
        <taxon>Dikarya</taxon>
        <taxon>Ascomycota</taxon>
        <taxon>Pezizomycotina</taxon>
        <taxon>Sordariomycetes</taxon>
        <taxon>Hypocreomycetidae</taxon>
        <taxon>Hypocreales</taxon>
        <taxon>Ophiocordycipitaceae</taxon>
        <taxon>Purpureocillium</taxon>
    </lineage>
</organism>
<reference evidence="1" key="1">
    <citation type="submission" date="2023-01" db="EMBL/GenBank/DDBJ databases">
        <title>The growth and conidiation of Purpureocillium lavendulum are regulated by nitrogen source and histone H3K14 acetylation.</title>
        <authorList>
            <person name="Tang P."/>
            <person name="Han J."/>
            <person name="Zhang C."/>
            <person name="Tang P."/>
            <person name="Qi F."/>
            <person name="Zhang K."/>
            <person name="Liang L."/>
        </authorList>
    </citation>
    <scope>NUCLEOTIDE SEQUENCE</scope>
    <source>
        <strain evidence="1">YMF1.00683</strain>
    </source>
</reference>
<dbReference type="EMBL" id="JAQHRD010000005">
    <property type="protein sequence ID" value="KAJ6441340.1"/>
    <property type="molecule type" value="Genomic_DNA"/>
</dbReference>
<evidence type="ECO:0000313" key="1">
    <source>
        <dbReference type="EMBL" id="KAJ6441340.1"/>
    </source>
</evidence>
<gene>
    <name evidence="1" type="ORF">O9K51_07136</name>
</gene>
<protein>
    <submittedName>
        <fullName evidence="1">Uncharacterized protein</fullName>
    </submittedName>
</protein>
<dbReference type="AlphaFoldDB" id="A0AB34FQ93"/>
<evidence type="ECO:0000313" key="2">
    <source>
        <dbReference type="Proteomes" id="UP001163105"/>
    </source>
</evidence>
<keyword evidence="2" id="KW-1185">Reference proteome</keyword>
<proteinExistence type="predicted"/>
<name>A0AB34FQ93_9HYPO</name>
<comment type="caution">
    <text evidence="1">The sequence shown here is derived from an EMBL/GenBank/DDBJ whole genome shotgun (WGS) entry which is preliminary data.</text>
</comment>
<dbReference type="Proteomes" id="UP001163105">
    <property type="component" value="Unassembled WGS sequence"/>
</dbReference>